<evidence type="ECO:0000256" key="1">
    <source>
        <dbReference type="ARBA" id="ARBA00001232"/>
    </source>
</evidence>
<evidence type="ECO:0000313" key="12">
    <source>
        <dbReference type="Proteomes" id="UP000183504"/>
    </source>
</evidence>
<dbReference type="PIRSF" id="PIRSF002465">
    <property type="entry name" value="Phsphlp_syn_PlsX"/>
    <property type="match status" value="1"/>
</dbReference>
<keyword evidence="3 10" id="KW-0444">Lipid biosynthesis</keyword>
<dbReference type="GO" id="GO:0005737">
    <property type="term" value="C:cytoplasm"/>
    <property type="evidence" value="ECO:0007669"/>
    <property type="project" value="UniProtKB-SubCell"/>
</dbReference>
<keyword evidence="4 10" id="KW-0808">Transferase</keyword>
<evidence type="ECO:0000256" key="8">
    <source>
        <dbReference type="ARBA" id="ARBA00024069"/>
    </source>
</evidence>
<evidence type="ECO:0000256" key="5">
    <source>
        <dbReference type="ARBA" id="ARBA00023098"/>
    </source>
</evidence>
<gene>
    <name evidence="10 11" type="primary">plsX</name>
    <name evidence="11" type="ORF">SSV_2193</name>
</gene>
<comment type="catalytic activity">
    <reaction evidence="1 10">
        <text>a fatty acyl-[ACP] + phosphate = an acyl phosphate + holo-[ACP]</text>
        <dbReference type="Rhea" id="RHEA:42292"/>
        <dbReference type="Rhea" id="RHEA-COMP:9685"/>
        <dbReference type="Rhea" id="RHEA-COMP:14125"/>
        <dbReference type="ChEBI" id="CHEBI:43474"/>
        <dbReference type="ChEBI" id="CHEBI:59918"/>
        <dbReference type="ChEBI" id="CHEBI:64479"/>
        <dbReference type="ChEBI" id="CHEBI:138651"/>
        <dbReference type="EC" id="2.3.1.274"/>
    </reaction>
</comment>
<comment type="function">
    <text evidence="10">Catalyzes the reversible formation of acyl-phosphate (acyl-PO(4)) from acyl-[acyl-carrier-protein] (acyl-ACP). This enzyme utilizes acyl-ACP as fatty acyl donor, but not acyl-CoA.</text>
</comment>
<dbReference type="Gene3D" id="3.40.718.10">
    <property type="entry name" value="Isopropylmalate Dehydrogenase"/>
    <property type="match status" value="1"/>
</dbReference>
<organism evidence="11 12">
    <name type="scientific">Streptococcus sanguinis</name>
    <dbReference type="NCBI Taxonomy" id="1305"/>
    <lineage>
        <taxon>Bacteria</taxon>
        <taxon>Bacillati</taxon>
        <taxon>Bacillota</taxon>
        <taxon>Bacilli</taxon>
        <taxon>Lactobacillales</taxon>
        <taxon>Streptococcaceae</taxon>
        <taxon>Streptococcus</taxon>
    </lineage>
</organism>
<comment type="subcellular location">
    <subcellularLocation>
        <location evidence="10">Cytoplasm</location>
    </subcellularLocation>
    <text evidence="10">Associated with the membrane possibly through PlsY.</text>
</comment>
<dbReference type="GO" id="GO:0008654">
    <property type="term" value="P:phospholipid biosynthetic process"/>
    <property type="evidence" value="ECO:0007669"/>
    <property type="project" value="UniProtKB-KW"/>
</dbReference>
<keyword evidence="2 10" id="KW-0963">Cytoplasm</keyword>
<reference evidence="11 12" key="1">
    <citation type="submission" date="2015-01" db="EMBL/GenBank/DDBJ databases">
        <authorList>
            <person name="Pelicic Vladimir"/>
        </authorList>
    </citation>
    <scope>NUCLEOTIDE SEQUENCE [LARGE SCALE GENOMIC DNA]</scope>
    <source>
        <strain evidence="11 12">2908</strain>
    </source>
</reference>
<comment type="subunit">
    <text evidence="9 10">Homodimer. Probably interacts with PlsY.</text>
</comment>
<proteinExistence type="inferred from homology"/>
<evidence type="ECO:0000256" key="9">
    <source>
        <dbReference type="ARBA" id="ARBA00046608"/>
    </source>
</evidence>
<sequence>MKKIAVDAMGGDNAPQALVEGANRAVQEFSDIEILLYGDEAKIKPYLTAGERVRIIHTEEKIDSDDEPTKAIRQKKEASMVLAAKAVKAGEADAMLSAGNTGALLAAGFFIVGRIKNIDRPGLLSTMPTVDGQGFDMLDLGANAENTAHHLHQYATLGSFYAENVRGIKKPRVGLLNNGTESSKGDPLRKEAYELLAGDSTLNFIGNVEARDLMDDVADVVVADGFTGNAVLKSIEGTAISIMGQLKKSILGGGFKAKLGAWLLKDSLRGLKNSLDYSSAGGAVLFGLKAPVVKTHGSSDAKAVYSTIRQIRTMLETDVVGKSVIEFSDAKE</sequence>
<keyword evidence="7 10" id="KW-1208">Phospholipid metabolism</keyword>
<dbReference type="InterPro" id="IPR003664">
    <property type="entry name" value="FA_synthesis"/>
</dbReference>
<dbReference type="RefSeq" id="WP_072074818.1">
    <property type="nucleotide sequence ID" value="NZ_CDMW01000001.1"/>
</dbReference>
<dbReference type="GO" id="GO:0006633">
    <property type="term" value="P:fatty acid biosynthetic process"/>
    <property type="evidence" value="ECO:0007669"/>
    <property type="project" value="UniProtKB-UniRule"/>
</dbReference>
<dbReference type="Proteomes" id="UP000183504">
    <property type="component" value="Unassembled WGS sequence"/>
</dbReference>
<dbReference type="PANTHER" id="PTHR30100">
    <property type="entry name" value="FATTY ACID/PHOSPHOLIPID SYNTHESIS PROTEIN PLSX"/>
    <property type="match status" value="1"/>
</dbReference>
<dbReference type="EMBL" id="CDMW01000001">
    <property type="protein sequence ID" value="CEL91462.1"/>
    <property type="molecule type" value="Genomic_DNA"/>
</dbReference>
<keyword evidence="11" id="KW-0012">Acyltransferase</keyword>
<evidence type="ECO:0000313" key="11">
    <source>
        <dbReference type="EMBL" id="CEL91462.1"/>
    </source>
</evidence>
<keyword evidence="6 10" id="KW-0594">Phospholipid biosynthesis</keyword>
<dbReference type="Pfam" id="PF02504">
    <property type="entry name" value="FA_synthesis"/>
    <property type="match status" value="1"/>
</dbReference>
<evidence type="ECO:0000256" key="6">
    <source>
        <dbReference type="ARBA" id="ARBA00023209"/>
    </source>
</evidence>
<comment type="pathway">
    <text evidence="10">Lipid metabolism; phospholipid metabolism.</text>
</comment>
<protein>
    <recommendedName>
        <fullName evidence="8 10">Phosphate acyltransferase</fullName>
        <ecNumber evidence="8 10">2.3.1.274</ecNumber>
    </recommendedName>
    <alternativeName>
        <fullName evidence="10">Acyl-ACP phosphotransacylase</fullName>
    </alternativeName>
    <alternativeName>
        <fullName evidence="10">Acyl-[acyl-carrier-protein]--phosphate acyltransferase</fullName>
    </alternativeName>
    <alternativeName>
        <fullName evidence="10">Phosphate-acyl-ACP acyltransferase</fullName>
    </alternativeName>
</protein>
<evidence type="ECO:0000256" key="4">
    <source>
        <dbReference type="ARBA" id="ARBA00022679"/>
    </source>
</evidence>
<dbReference type="SUPFAM" id="SSF53659">
    <property type="entry name" value="Isocitrate/Isopropylmalate dehydrogenase-like"/>
    <property type="match status" value="1"/>
</dbReference>
<comment type="similarity">
    <text evidence="10">Belongs to the PlsX family.</text>
</comment>
<keyword evidence="5 10" id="KW-0443">Lipid metabolism</keyword>
<dbReference type="AlphaFoldDB" id="A0A0B7GNS4"/>
<dbReference type="UniPathway" id="UPA00085"/>
<dbReference type="NCBIfam" id="TIGR00182">
    <property type="entry name" value="plsX"/>
    <property type="match status" value="1"/>
</dbReference>
<dbReference type="InterPro" id="IPR012281">
    <property type="entry name" value="Phospholipid_synth_PlsX-like"/>
</dbReference>
<dbReference type="GO" id="GO:0043811">
    <property type="term" value="F:phosphate:acyl-[acyl carrier protein] acyltransferase activity"/>
    <property type="evidence" value="ECO:0007669"/>
    <property type="project" value="UniProtKB-UniRule"/>
</dbReference>
<evidence type="ECO:0000256" key="3">
    <source>
        <dbReference type="ARBA" id="ARBA00022516"/>
    </source>
</evidence>
<evidence type="ECO:0000256" key="10">
    <source>
        <dbReference type="HAMAP-Rule" id="MF_00019"/>
    </source>
</evidence>
<accession>A0A0B7GNS4</accession>
<name>A0A0B7GNS4_STRSA</name>
<dbReference type="HAMAP" id="MF_00019">
    <property type="entry name" value="PlsX"/>
    <property type="match status" value="1"/>
</dbReference>
<dbReference type="EC" id="2.3.1.274" evidence="8 10"/>
<evidence type="ECO:0000256" key="7">
    <source>
        <dbReference type="ARBA" id="ARBA00023264"/>
    </source>
</evidence>
<evidence type="ECO:0000256" key="2">
    <source>
        <dbReference type="ARBA" id="ARBA00022490"/>
    </source>
</evidence>
<dbReference type="PANTHER" id="PTHR30100:SF1">
    <property type="entry name" value="PHOSPHATE ACYLTRANSFERASE"/>
    <property type="match status" value="1"/>
</dbReference>